<keyword evidence="1" id="KW-1133">Transmembrane helix</keyword>
<evidence type="ECO:0000313" key="3">
    <source>
        <dbReference type="Proteomes" id="UP000501991"/>
    </source>
</evidence>
<dbReference type="RefSeq" id="WP_173768630.1">
    <property type="nucleotide sequence ID" value="NZ_CP048836.1"/>
</dbReference>
<accession>A0A6C1BBS8</accession>
<dbReference type="InterPro" id="IPR032092">
    <property type="entry name" value="PilW"/>
</dbReference>
<protein>
    <recommendedName>
        <fullName evidence="4">Pilus assembly protein PilW</fullName>
    </recommendedName>
</protein>
<evidence type="ECO:0000313" key="2">
    <source>
        <dbReference type="EMBL" id="QID19734.1"/>
    </source>
</evidence>
<evidence type="ECO:0008006" key="4">
    <source>
        <dbReference type="Google" id="ProtNLM"/>
    </source>
</evidence>
<feature type="transmembrane region" description="Helical" evidence="1">
    <location>
        <begin position="21"/>
        <end position="44"/>
    </location>
</feature>
<keyword evidence="1" id="KW-0812">Transmembrane</keyword>
<keyword evidence="1" id="KW-0472">Membrane</keyword>
<dbReference type="KEGG" id="azq:G3580_05765"/>
<dbReference type="AlphaFoldDB" id="A0A6C1BBS8"/>
<dbReference type="GO" id="GO:0043683">
    <property type="term" value="P:type IV pilus assembly"/>
    <property type="evidence" value="ECO:0007669"/>
    <property type="project" value="InterPro"/>
</dbReference>
<dbReference type="Pfam" id="PF07963">
    <property type="entry name" value="N_methyl"/>
    <property type="match status" value="1"/>
</dbReference>
<dbReference type="Pfam" id="PF16074">
    <property type="entry name" value="PilW"/>
    <property type="match status" value="1"/>
</dbReference>
<keyword evidence="3" id="KW-1185">Reference proteome</keyword>
<sequence length="365" mass="38679">MNMPARAFNVRHTRARQYGLSLIELMIGMLIGLILVGGMIALFVSNRQTYRYNEELARLQENSRYAVSTIERTLRMAGHIGCAKLQDIGTGNFTDEWISAPAGDMKNINAIEAQQFGSAYSGIVSDAGYTAVNGSDVITVVYGSGASASMPANAEFDAGATSLVIQNNALGFKNGENVLIASCEAAGIARISNTPGSGNNVTLQFDTSGGNNSRDGFSKVSFADETRIMRLANTTFFIGPSTGRTTNRQGQAFNSLYVAAPGLASNQVSEMVEGVVDMVVSYGVPASTGGSEVSKYENSAALLADIAAGTLKWNDVIAVKVDLLLSSVDDSVISDSQGIVFNGKTYADKRLYTVATTTVALRRTF</sequence>
<name>A0A6C1BBS8_9RHOO</name>
<dbReference type="InterPro" id="IPR012902">
    <property type="entry name" value="N_methyl_site"/>
</dbReference>
<reference evidence="2 3" key="1">
    <citation type="submission" date="2020-02" db="EMBL/GenBank/DDBJ databases">
        <title>Nitrogenibacter mangrovi gen. nov., sp. nov. isolated from mangrove sediment, a denitrifying betaproteobacterium.</title>
        <authorList>
            <person name="Liao H."/>
            <person name="Tian Y."/>
        </authorList>
    </citation>
    <scope>NUCLEOTIDE SEQUENCE [LARGE SCALE GENOMIC DNA]</scope>
    <source>
        <strain evidence="2 3">M9-3-2</strain>
    </source>
</reference>
<dbReference type="Proteomes" id="UP000501991">
    <property type="component" value="Chromosome"/>
</dbReference>
<dbReference type="EMBL" id="CP048836">
    <property type="protein sequence ID" value="QID19734.1"/>
    <property type="molecule type" value="Genomic_DNA"/>
</dbReference>
<gene>
    <name evidence="2" type="ORF">G3580_05765</name>
</gene>
<organism evidence="2 3">
    <name type="scientific">Nitrogeniibacter mangrovi</name>
    <dbReference type="NCBI Taxonomy" id="2016596"/>
    <lineage>
        <taxon>Bacteria</taxon>
        <taxon>Pseudomonadati</taxon>
        <taxon>Pseudomonadota</taxon>
        <taxon>Betaproteobacteria</taxon>
        <taxon>Rhodocyclales</taxon>
        <taxon>Zoogloeaceae</taxon>
        <taxon>Nitrogeniibacter</taxon>
    </lineage>
</organism>
<proteinExistence type="predicted"/>
<evidence type="ECO:0000256" key="1">
    <source>
        <dbReference type="SAM" id="Phobius"/>
    </source>
</evidence>